<comment type="subcellular location">
    <subcellularLocation>
        <location evidence="1">Membrane</location>
        <topology evidence="1">Multi-pass membrane protein</topology>
    </subcellularLocation>
</comment>
<evidence type="ECO:0000313" key="8">
    <source>
        <dbReference type="EMBL" id="APV37038.1"/>
    </source>
</evidence>
<feature type="transmembrane region" description="Helical" evidence="6">
    <location>
        <begin position="28"/>
        <end position="51"/>
    </location>
</feature>
<dbReference type="EMBL" id="CP016896">
    <property type="protein sequence ID" value="APV37038.1"/>
    <property type="molecule type" value="Genomic_DNA"/>
</dbReference>
<reference evidence="8 9" key="1">
    <citation type="submission" date="2016-08" db="EMBL/GenBank/DDBJ databases">
        <title>Complete genome sequence of Acinetobacter baylyi strain GFJ2.</title>
        <authorList>
            <person name="Tabata M."/>
            <person name="Kuboki S."/>
            <person name="Gibu N."/>
            <person name="Kinouchi Y."/>
            <person name="Vangnai A."/>
            <person name="Kasai D."/>
            <person name="Fukuda M."/>
        </authorList>
    </citation>
    <scope>NUCLEOTIDE SEQUENCE [LARGE SCALE GENOMIC DNA]</scope>
    <source>
        <strain evidence="8 9">GFJ2</strain>
    </source>
</reference>
<dbReference type="Proteomes" id="UP000185674">
    <property type="component" value="Chromosome"/>
</dbReference>
<keyword evidence="3 6" id="KW-0812">Transmembrane</keyword>
<accession>A0A1P8ELF6</accession>
<gene>
    <name evidence="8" type="ORF">BEN76_13860</name>
</gene>
<evidence type="ECO:0000259" key="7">
    <source>
        <dbReference type="Pfam" id="PF00892"/>
    </source>
</evidence>
<evidence type="ECO:0000256" key="5">
    <source>
        <dbReference type="ARBA" id="ARBA00023136"/>
    </source>
</evidence>
<feature type="transmembrane region" description="Helical" evidence="6">
    <location>
        <begin position="267"/>
        <end position="286"/>
    </location>
</feature>
<dbReference type="KEGG" id="asol:BEN76_13860"/>
<feature type="transmembrane region" description="Helical" evidence="6">
    <location>
        <begin position="93"/>
        <end position="111"/>
    </location>
</feature>
<feature type="transmembrane region" description="Helical" evidence="6">
    <location>
        <begin position="211"/>
        <end position="235"/>
    </location>
</feature>
<dbReference type="RefSeq" id="WP_076033343.1">
    <property type="nucleotide sequence ID" value="NZ_CP016896.1"/>
</dbReference>
<feature type="domain" description="EamA" evidence="7">
    <location>
        <begin position="5"/>
        <end position="134"/>
    </location>
</feature>
<dbReference type="InterPro" id="IPR037185">
    <property type="entry name" value="EmrE-like"/>
</dbReference>
<dbReference type="InterPro" id="IPR000620">
    <property type="entry name" value="EamA_dom"/>
</dbReference>
<dbReference type="PANTHER" id="PTHR32322">
    <property type="entry name" value="INNER MEMBRANE TRANSPORTER"/>
    <property type="match status" value="1"/>
</dbReference>
<evidence type="ECO:0000256" key="4">
    <source>
        <dbReference type="ARBA" id="ARBA00022989"/>
    </source>
</evidence>
<dbReference type="eggNOG" id="COG0697">
    <property type="taxonomic scope" value="Bacteria"/>
</dbReference>
<feature type="transmembrane region" description="Helical" evidence="6">
    <location>
        <begin position="63"/>
        <end position="87"/>
    </location>
</feature>
<dbReference type="AlphaFoldDB" id="A0A1P8ELF6"/>
<dbReference type="Pfam" id="PF00892">
    <property type="entry name" value="EamA"/>
    <property type="match status" value="2"/>
</dbReference>
<dbReference type="PANTHER" id="PTHR32322:SF2">
    <property type="entry name" value="EAMA DOMAIN-CONTAINING PROTEIN"/>
    <property type="match status" value="1"/>
</dbReference>
<feature type="domain" description="EamA" evidence="7">
    <location>
        <begin position="149"/>
        <end position="285"/>
    </location>
</feature>
<name>A0A1P8ELF6_9GAMM</name>
<sequence length="300" mass="33392">MNAVLYALVVLIFGTTWIAITLQSAEIAPVVAVFWRFFIAGALLMVALVISRRLTRLKLNDHLFCLLQGLCIFSLNFICFYIAVRYISSGLESVIFSMAVLFNTLNSYFFFRQPISAYFLPAFICGLLGMIALFWHDLATMQNDWQTVSAILLCVLGTYGFSLGNMISLRHQKQGCDVLTTNTYAMLYGAIVMAVIIALTGQSYLPESSVVGWSALMYLALIGSVLGFSIYFMLIRRIGAGPAAYSTLLFPLVALTISTFFEGYQWTWSAVFGVMLILLGNLILFIQPKGLPFIRSNQRA</sequence>
<feature type="transmembrane region" description="Helical" evidence="6">
    <location>
        <begin position="242"/>
        <end position="261"/>
    </location>
</feature>
<evidence type="ECO:0000256" key="3">
    <source>
        <dbReference type="ARBA" id="ARBA00022692"/>
    </source>
</evidence>
<evidence type="ECO:0000256" key="2">
    <source>
        <dbReference type="ARBA" id="ARBA00007362"/>
    </source>
</evidence>
<evidence type="ECO:0000256" key="6">
    <source>
        <dbReference type="SAM" id="Phobius"/>
    </source>
</evidence>
<feature type="transmembrane region" description="Helical" evidence="6">
    <location>
        <begin position="118"/>
        <end position="135"/>
    </location>
</feature>
<feature type="transmembrane region" description="Helical" evidence="6">
    <location>
        <begin position="147"/>
        <end position="164"/>
    </location>
</feature>
<proteinExistence type="inferred from homology"/>
<keyword evidence="4 6" id="KW-1133">Transmembrane helix</keyword>
<protein>
    <submittedName>
        <fullName evidence="8">EamA family transporter</fullName>
    </submittedName>
</protein>
<dbReference type="InterPro" id="IPR050638">
    <property type="entry name" value="AA-Vitamin_Transporters"/>
</dbReference>
<dbReference type="SUPFAM" id="SSF103481">
    <property type="entry name" value="Multidrug resistance efflux transporter EmrE"/>
    <property type="match status" value="2"/>
</dbReference>
<evidence type="ECO:0000313" key="9">
    <source>
        <dbReference type="Proteomes" id="UP000185674"/>
    </source>
</evidence>
<organism evidence="8 9">
    <name type="scientific">Acinetobacter soli</name>
    <dbReference type="NCBI Taxonomy" id="487316"/>
    <lineage>
        <taxon>Bacteria</taxon>
        <taxon>Pseudomonadati</taxon>
        <taxon>Pseudomonadota</taxon>
        <taxon>Gammaproteobacteria</taxon>
        <taxon>Moraxellales</taxon>
        <taxon>Moraxellaceae</taxon>
        <taxon>Acinetobacter</taxon>
    </lineage>
</organism>
<comment type="similarity">
    <text evidence="2">Belongs to the EamA transporter family.</text>
</comment>
<evidence type="ECO:0000256" key="1">
    <source>
        <dbReference type="ARBA" id="ARBA00004141"/>
    </source>
</evidence>
<feature type="transmembrane region" description="Helical" evidence="6">
    <location>
        <begin position="185"/>
        <end position="205"/>
    </location>
</feature>
<keyword evidence="5 6" id="KW-0472">Membrane</keyword>
<dbReference type="GO" id="GO:0016020">
    <property type="term" value="C:membrane"/>
    <property type="evidence" value="ECO:0007669"/>
    <property type="project" value="UniProtKB-SubCell"/>
</dbReference>